<evidence type="ECO:0000313" key="4">
    <source>
        <dbReference type="Proteomes" id="UP000507222"/>
    </source>
</evidence>
<evidence type="ECO:0000256" key="1">
    <source>
        <dbReference type="SAM" id="MobiDB-lite"/>
    </source>
</evidence>
<evidence type="ECO:0000313" key="3">
    <source>
        <dbReference type="EMBL" id="CAB4312087.1"/>
    </source>
</evidence>
<sequence length="142" mass="16088">MRERKREETEREREREGCDEGKRFEEKRTGLEGITANSLFKSQLKVRAKPLQVAANIKKRNSTGNLEHVLYHKMLNLHNFSNHIFNFSKPSDIDPANPNFAQGSKKLCAVSTFNDIMSPAKFNNILEDEAACGYLSNGGEGE</sequence>
<feature type="region of interest" description="Disordered" evidence="1">
    <location>
        <begin position="1"/>
        <end position="22"/>
    </location>
</feature>
<gene>
    <name evidence="2" type="ORF">CURHAP_LOCUS34947</name>
    <name evidence="3" type="ORF">ORAREDHAP_LOCUS34384</name>
</gene>
<dbReference type="AlphaFoldDB" id="A0A6J5XHN9"/>
<reference evidence="5" key="1">
    <citation type="journal article" date="2020" name="Genome Biol.">
        <title>Gamete binning: chromosome-level and haplotype-resolved genome assembly enabled by high-throughput single-cell sequencing of gamete genomes.</title>
        <authorList>
            <person name="Campoy J.A."/>
            <person name="Sun H."/>
            <person name="Goel M."/>
            <person name="Jiao W.-B."/>
            <person name="Folz-Donahue K."/>
            <person name="Wang N."/>
            <person name="Rubio M."/>
            <person name="Liu C."/>
            <person name="Kukat C."/>
            <person name="Ruiz D."/>
            <person name="Huettel B."/>
            <person name="Schneeberger K."/>
        </authorList>
    </citation>
    <scope>NUCLEOTIDE SEQUENCE [LARGE SCALE GENOMIC DNA]</scope>
    <source>
        <strain evidence="5">cv. Rojo Pasion</strain>
    </source>
</reference>
<evidence type="ECO:0000313" key="5">
    <source>
        <dbReference type="Proteomes" id="UP000507245"/>
    </source>
</evidence>
<dbReference type="Proteomes" id="UP000507222">
    <property type="component" value="Unassembled WGS sequence"/>
</dbReference>
<dbReference type="EMBL" id="CAEKDK010000006">
    <property type="protein sequence ID" value="CAB4281781.1"/>
    <property type="molecule type" value="Genomic_DNA"/>
</dbReference>
<keyword evidence="5" id="KW-1185">Reference proteome</keyword>
<organism evidence="3 5">
    <name type="scientific">Prunus armeniaca</name>
    <name type="common">Apricot</name>
    <name type="synonym">Armeniaca vulgaris</name>
    <dbReference type="NCBI Taxonomy" id="36596"/>
    <lineage>
        <taxon>Eukaryota</taxon>
        <taxon>Viridiplantae</taxon>
        <taxon>Streptophyta</taxon>
        <taxon>Embryophyta</taxon>
        <taxon>Tracheophyta</taxon>
        <taxon>Spermatophyta</taxon>
        <taxon>Magnoliopsida</taxon>
        <taxon>eudicotyledons</taxon>
        <taxon>Gunneridae</taxon>
        <taxon>Pentapetalae</taxon>
        <taxon>rosids</taxon>
        <taxon>fabids</taxon>
        <taxon>Rosales</taxon>
        <taxon>Rosaceae</taxon>
        <taxon>Amygdaloideae</taxon>
        <taxon>Amygdaleae</taxon>
        <taxon>Prunus</taxon>
    </lineage>
</organism>
<dbReference type="Proteomes" id="UP000507245">
    <property type="component" value="Unassembled WGS sequence"/>
</dbReference>
<accession>A0A6J5XHN9</accession>
<protein>
    <submittedName>
        <fullName evidence="3">Uncharacterized protein</fullName>
    </submittedName>
</protein>
<reference evidence="3 4" key="2">
    <citation type="submission" date="2020-05" db="EMBL/GenBank/DDBJ databases">
        <authorList>
            <person name="Campoy J."/>
            <person name="Schneeberger K."/>
            <person name="Spophaly S."/>
        </authorList>
    </citation>
    <scope>NUCLEOTIDE SEQUENCE [LARGE SCALE GENOMIC DNA]</scope>
    <source>
        <strain evidence="3">PruArmRojPasFocal</strain>
    </source>
</reference>
<evidence type="ECO:0000313" key="2">
    <source>
        <dbReference type="EMBL" id="CAB4281781.1"/>
    </source>
</evidence>
<proteinExistence type="predicted"/>
<name>A0A6J5XHN9_PRUAR</name>
<dbReference type="EMBL" id="CAEKKB010000006">
    <property type="protein sequence ID" value="CAB4312087.1"/>
    <property type="molecule type" value="Genomic_DNA"/>
</dbReference>